<reference evidence="2" key="1">
    <citation type="submission" date="2022-11" db="UniProtKB">
        <authorList>
            <consortium name="WormBaseParasite"/>
        </authorList>
    </citation>
    <scope>IDENTIFICATION</scope>
</reference>
<proteinExistence type="predicted"/>
<protein>
    <submittedName>
        <fullName evidence="2">Uncharacterized protein</fullName>
    </submittedName>
</protein>
<organism evidence="1 2">
    <name type="scientific">Romanomermis culicivorax</name>
    <name type="common">Nematode worm</name>
    <dbReference type="NCBI Taxonomy" id="13658"/>
    <lineage>
        <taxon>Eukaryota</taxon>
        <taxon>Metazoa</taxon>
        <taxon>Ecdysozoa</taxon>
        <taxon>Nematoda</taxon>
        <taxon>Enoplea</taxon>
        <taxon>Dorylaimia</taxon>
        <taxon>Mermithida</taxon>
        <taxon>Mermithoidea</taxon>
        <taxon>Mermithidae</taxon>
        <taxon>Romanomermis</taxon>
    </lineage>
</organism>
<dbReference type="AlphaFoldDB" id="A0A915IFP1"/>
<evidence type="ECO:0000313" key="1">
    <source>
        <dbReference type="Proteomes" id="UP000887565"/>
    </source>
</evidence>
<sequence length="80" mass="8998">MFKKYTGDYGSAHFLESSTAANVAAESKNVVTWWLGWPGIAQKKDPVEFMQLHGRRYKIHIDAAIASAADNPSTMRELER</sequence>
<accession>A0A915IFP1</accession>
<dbReference type="WBParaSite" id="nRc.2.0.1.t13006-RA">
    <property type="protein sequence ID" value="nRc.2.0.1.t13006-RA"/>
    <property type="gene ID" value="nRc.2.0.1.g13006"/>
</dbReference>
<evidence type="ECO:0000313" key="2">
    <source>
        <dbReference type="WBParaSite" id="nRc.2.0.1.t13006-RA"/>
    </source>
</evidence>
<keyword evidence="1" id="KW-1185">Reference proteome</keyword>
<dbReference type="Proteomes" id="UP000887565">
    <property type="component" value="Unplaced"/>
</dbReference>
<name>A0A915IFP1_ROMCU</name>